<comment type="caution">
    <text evidence="1">The sequence shown here is derived from an EMBL/GenBank/DDBJ whole genome shotgun (WGS) entry which is preliminary data.</text>
</comment>
<proteinExistence type="predicted"/>
<keyword evidence="2" id="KW-1185">Reference proteome</keyword>
<evidence type="ECO:0000313" key="2">
    <source>
        <dbReference type="Proteomes" id="UP000828390"/>
    </source>
</evidence>
<dbReference type="AlphaFoldDB" id="A0A9D4C2T6"/>
<accession>A0A9D4C2T6</accession>
<organism evidence="1 2">
    <name type="scientific">Dreissena polymorpha</name>
    <name type="common">Zebra mussel</name>
    <name type="synonym">Mytilus polymorpha</name>
    <dbReference type="NCBI Taxonomy" id="45954"/>
    <lineage>
        <taxon>Eukaryota</taxon>
        <taxon>Metazoa</taxon>
        <taxon>Spiralia</taxon>
        <taxon>Lophotrochozoa</taxon>
        <taxon>Mollusca</taxon>
        <taxon>Bivalvia</taxon>
        <taxon>Autobranchia</taxon>
        <taxon>Heteroconchia</taxon>
        <taxon>Euheterodonta</taxon>
        <taxon>Imparidentia</taxon>
        <taxon>Neoheterodontei</taxon>
        <taxon>Myida</taxon>
        <taxon>Dreissenoidea</taxon>
        <taxon>Dreissenidae</taxon>
        <taxon>Dreissena</taxon>
    </lineage>
</organism>
<protein>
    <submittedName>
        <fullName evidence="1">Uncharacterized protein</fullName>
    </submittedName>
</protein>
<name>A0A9D4C2T6_DREPO</name>
<sequence length="177" mass="20196">MNMMFMSFNERFDTLESSLDQLIANRVSLAVDKRIYSEINRVRKEIDSKMDSKFDSFQQSVKAEIAADLAIFRNEFKSFKGASYSNRSDFNSQSHVDRSMNIVIRNMPESASENTQSKVNALLKDGLYVSHVTVGKAERKQPYRPGVIIVTLNSKEDKHAIMKATTYKSIQKCVHPS</sequence>
<evidence type="ECO:0000313" key="1">
    <source>
        <dbReference type="EMBL" id="KAH3716124.1"/>
    </source>
</evidence>
<dbReference type="EMBL" id="JAIWYP010000013">
    <property type="protein sequence ID" value="KAH3716124.1"/>
    <property type="molecule type" value="Genomic_DNA"/>
</dbReference>
<gene>
    <name evidence="1" type="ORF">DPMN_058842</name>
</gene>
<dbReference type="Proteomes" id="UP000828390">
    <property type="component" value="Unassembled WGS sequence"/>
</dbReference>
<reference evidence="1" key="2">
    <citation type="submission" date="2020-11" db="EMBL/GenBank/DDBJ databases">
        <authorList>
            <person name="McCartney M.A."/>
            <person name="Auch B."/>
            <person name="Kono T."/>
            <person name="Mallez S."/>
            <person name="Becker A."/>
            <person name="Gohl D.M."/>
            <person name="Silverstein K.A.T."/>
            <person name="Koren S."/>
            <person name="Bechman K.B."/>
            <person name="Herman A."/>
            <person name="Abrahante J.E."/>
            <person name="Garbe J."/>
        </authorList>
    </citation>
    <scope>NUCLEOTIDE SEQUENCE</scope>
    <source>
        <strain evidence="1">Duluth1</strain>
        <tissue evidence="1">Whole animal</tissue>
    </source>
</reference>
<reference evidence="1" key="1">
    <citation type="journal article" date="2019" name="bioRxiv">
        <title>The Genome of the Zebra Mussel, Dreissena polymorpha: A Resource for Invasive Species Research.</title>
        <authorList>
            <person name="McCartney M.A."/>
            <person name="Auch B."/>
            <person name="Kono T."/>
            <person name="Mallez S."/>
            <person name="Zhang Y."/>
            <person name="Obille A."/>
            <person name="Becker A."/>
            <person name="Abrahante J.E."/>
            <person name="Garbe J."/>
            <person name="Badalamenti J.P."/>
            <person name="Herman A."/>
            <person name="Mangelson H."/>
            <person name="Liachko I."/>
            <person name="Sullivan S."/>
            <person name="Sone E.D."/>
            <person name="Koren S."/>
            <person name="Silverstein K.A.T."/>
            <person name="Beckman K.B."/>
            <person name="Gohl D.M."/>
        </authorList>
    </citation>
    <scope>NUCLEOTIDE SEQUENCE</scope>
    <source>
        <strain evidence="1">Duluth1</strain>
        <tissue evidence="1">Whole animal</tissue>
    </source>
</reference>